<keyword evidence="1" id="KW-1133">Transmembrane helix</keyword>
<dbReference type="AlphaFoldDB" id="A0A7X9HIB4"/>
<feature type="transmembrane region" description="Helical" evidence="1">
    <location>
        <begin position="31"/>
        <end position="51"/>
    </location>
</feature>
<reference evidence="2 3" key="1">
    <citation type="journal article" date="2020" name="Biotechnol. Biofuels">
        <title>New insights from the biogas microbiome by comprehensive genome-resolved metagenomics of nearly 1600 species originating from multiple anaerobic digesters.</title>
        <authorList>
            <person name="Campanaro S."/>
            <person name="Treu L."/>
            <person name="Rodriguez-R L.M."/>
            <person name="Kovalovszki A."/>
            <person name="Ziels R.M."/>
            <person name="Maus I."/>
            <person name="Zhu X."/>
            <person name="Kougias P.G."/>
            <person name="Basile A."/>
            <person name="Luo G."/>
            <person name="Schluter A."/>
            <person name="Konstantinidis K.T."/>
            <person name="Angelidaki I."/>
        </authorList>
    </citation>
    <scope>NUCLEOTIDE SEQUENCE [LARGE SCALE GENOMIC DNA]</scope>
    <source>
        <strain evidence="2">AS27yjCOA_165</strain>
    </source>
</reference>
<protein>
    <submittedName>
        <fullName evidence="2">Uncharacterized protein</fullName>
    </submittedName>
</protein>
<feature type="transmembrane region" description="Helical" evidence="1">
    <location>
        <begin position="85"/>
        <end position="110"/>
    </location>
</feature>
<evidence type="ECO:0000256" key="1">
    <source>
        <dbReference type="SAM" id="Phobius"/>
    </source>
</evidence>
<proteinExistence type="predicted"/>
<organism evidence="2 3">
    <name type="scientific">candidate division WWE3 bacterium</name>
    <dbReference type="NCBI Taxonomy" id="2053526"/>
    <lineage>
        <taxon>Bacteria</taxon>
        <taxon>Katanobacteria</taxon>
    </lineage>
</organism>
<gene>
    <name evidence="2" type="ORF">GYA27_04720</name>
</gene>
<evidence type="ECO:0000313" key="3">
    <source>
        <dbReference type="Proteomes" id="UP000526033"/>
    </source>
</evidence>
<accession>A0A7X9HIB4</accession>
<dbReference type="EMBL" id="JAAZNL010000060">
    <property type="protein sequence ID" value="NMB70464.1"/>
    <property type="molecule type" value="Genomic_DNA"/>
</dbReference>
<dbReference type="Proteomes" id="UP000526033">
    <property type="component" value="Unassembled WGS sequence"/>
</dbReference>
<keyword evidence="1" id="KW-0472">Membrane</keyword>
<evidence type="ECO:0000313" key="2">
    <source>
        <dbReference type="EMBL" id="NMB70464.1"/>
    </source>
</evidence>
<name>A0A7X9HIB4_UNCKA</name>
<keyword evidence="1" id="KW-0812">Transmembrane</keyword>
<comment type="caution">
    <text evidence="2">The sequence shown here is derived from an EMBL/GenBank/DDBJ whole genome shotgun (WGS) entry which is preliminary data.</text>
</comment>
<sequence>MYKFFAIMFFSLPVFFIGLYAVNSDFFFDHIFLNFVFVAVATYVAFVVYMIKQAFFSVRNDTFLNKIISRFINWSRLNSTYVANIANALAFIWVTFLFTIAVTLAGMLFFSLSTKFFSNEIISLAGYITGRPIKEARMDAELADLSANVQFLVDVRKSDLSKMFFANNSRQYSKDNLGYNYTIIYDQNAQPAGAISDPMYKYYLSVCTILDNQEKCNNDTLAKSDGVPAAFSISQDEIIRDLQVENYTFDGALESLHKVRLVTDKRNIDLLVVFRGSSSSFGYNSEAFLLPSNYIEVYDYVKKEGDVLTFTNSEYNSGQQVFSGTKNFYYNPADRTINESR</sequence>